<feature type="non-terminal residue" evidence="11">
    <location>
        <position position="757"/>
    </location>
</feature>
<evidence type="ECO:0000256" key="2">
    <source>
        <dbReference type="ARBA" id="ARBA00004442"/>
    </source>
</evidence>
<dbReference type="InterPro" id="IPR012332">
    <property type="entry name" value="Autotransporter_pectin_lyase_C"/>
</dbReference>
<evidence type="ECO:0000256" key="8">
    <source>
        <dbReference type="ARBA" id="ARBA00023136"/>
    </source>
</evidence>
<feature type="domain" description="Peptidase S6" evidence="10">
    <location>
        <begin position="11"/>
        <end position="309"/>
    </location>
</feature>
<dbReference type="InterPro" id="IPR030396">
    <property type="entry name" value="Peptidase_S6_dom"/>
</dbReference>
<evidence type="ECO:0000256" key="5">
    <source>
        <dbReference type="ARBA" id="ARBA00022525"/>
    </source>
</evidence>
<keyword evidence="5" id="KW-0964">Secreted</keyword>
<evidence type="ECO:0000256" key="9">
    <source>
        <dbReference type="ARBA" id="ARBA00023237"/>
    </source>
</evidence>
<dbReference type="PROSITE" id="PS51691">
    <property type="entry name" value="PEPTIDASE_S6"/>
    <property type="match status" value="1"/>
</dbReference>
<keyword evidence="11" id="KW-0645">Protease</keyword>
<evidence type="ECO:0000256" key="1">
    <source>
        <dbReference type="ARBA" id="ARBA00004196"/>
    </source>
</evidence>
<evidence type="ECO:0000259" key="10">
    <source>
        <dbReference type="PROSITE" id="PS51691"/>
    </source>
</evidence>
<evidence type="ECO:0000256" key="3">
    <source>
        <dbReference type="ARBA" id="ARBA00004613"/>
    </source>
</evidence>
<evidence type="ECO:0000313" key="11">
    <source>
        <dbReference type="EMBL" id="ECR3230509.1"/>
    </source>
</evidence>
<dbReference type="InterPro" id="IPR011050">
    <property type="entry name" value="Pectin_lyase_fold/virulence"/>
</dbReference>
<accession>A0A6C7TPX2</accession>
<comment type="subcellular location">
    <subcellularLocation>
        <location evidence="1">Cell envelope</location>
    </subcellularLocation>
    <subcellularLocation>
        <location evidence="2">Cell outer membrane</location>
    </subcellularLocation>
    <subcellularLocation>
        <location evidence="3">Secreted</location>
    </subcellularLocation>
</comment>
<sequence length="757" mass="84931">MLCAFECVFASVVNPDFSYQDYLDFASNKGKFKVGATNIQIISKHGKAVDLNAPMIDFGAANFSGRLKGEYTNIGQSFAVGAAHMTWYDKLADIKLTSIKQGDTLYFGGVANRAIAASNDFRPRKAYDIDFAVLKMQKLNLNISASISKELDFIEKASDAKEESLRYEDKYQKTSDLSQGKGKLYNQDRYEYFVREGTGIQGVGDIDITKKPTKVADSDKYHIGGFVTLGDKNDIRSRFLLSFNNYNNQLKRNDFTSSSAPGDSGSALYVYDKLDKKWYLIGVISKSDCNTKFSAGYNCTLVHYALINQPLIEDFKDLKSIKLGDGSYVFENRTLKHGNKNIENVEFISEKNSGFIISDGSSGIYKFHDRIKEMAKSKDLYFNKNGTIKLESNTDLGASVLNFAADSNWEISGNYWFIGGGIYTDVGSKVVYDAKLKEDDFLHKMGQGELEIRSDNVKSGLRMGEGLVSLTGKDKQFGEIYVNGGVLKISNSDNIDFNTLYLNGGTLDLNGQKLSTDKIQANSNKVFITSSKENGELNFLNSKNYIYHGNFISDNDFKVNVKNSQIIFDGNIYNAKSTMNIDKSKVDFQGHPIIHAYVDEKTLKNLEKIGQSAFTKGVDIAQDDWETRHYILKKIDLKDSYLNLSSYANLQVQDLNAKDSSVILGSKEISIDEKDMENIFYKNVGEDYGYFAYTGIGKEMLYEQNLKSINDSEVKEVYFKGNLNLNNSYASIYKTNFEGSINAFKNEKIVSLNQSKF</sequence>
<keyword evidence="9" id="KW-0998">Cell outer membrane</keyword>
<dbReference type="GO" id="GO:0004252">
    <property type="term" value="F:serine-type endopeptidase activity"/>
    <property type="evidence" value="ECO:0007669"/>
    <property type="project" value="InterPro"/>
</dbReference>
<evidence type="ECO:0000256" key="4">
    <source>
        <dbReference type="ARBA" id="ARBA00022452"/>
    </source>
</evidence>
<dbReference type="GO" id="GO:0006508">
    <property type="term" value="P:proteolysis"/>
    <property type="evidence" value="ECO:0007669"/>
    <property type="project" value="UniProtKB-KW"/>
</dbReference>
<protein>
    <submittedName>
        <fullName evidence="11">Serine protease</fullName>
    </submittedName>
</protein>
<keyword evidence="11" id="KW-0378">Hydrolase</keyword>
<keyword evidence="7" id="KW-0732">Signal</keyword>
<evidence type="ECO:0000256" key="7">
    <source>
        <dbReference type="ARBA" id="ARBA00022729"/>
    </source>
</evidence>
<dbReference type="GO" id="GO:0009279">
    <property type="term" value="C:cell outer membrane"/>
    <property type="evidence" value="ECO:0007669"/>
    <property type="project" value="UniProtKB-SubCell"/>
</dbReference>
<dbReference type="GO" id="GO:0005576">
    <property type="term" value="C:extracellular region"/>
    <property type="evidence" value="ECO:0007669"/>
    <property type="project" value="UniProtKB-SubCell"/>
</dbReference>
<evidence type="ECO:0000256" key="6">
    <source>
        <dbReference type="ARBA" id="ARBA00022692"/>
    </source>
</evidence>
<reference evidence="11" key="1">
    <citation type="submission" date="2019-09" db="EMBL/GenBank/DDBJ databases">
        <authorList>
            <person name="Ashton P.M."/>
            <person name="Dallman T."/>
            <person name="Nair S."/>
            <person name="De Pinna E."/>
            <person name="Peters T."/>
            <person name="Grant K."/>
        </authorList>
    </citation>
    <scope>NUCLEOTIDE SEQUENCE</scope>
    <source>
        <strain evidence="11">149183</strain>
    </source>
</reference>
<dbReference type="AlphaFoldDB" id="A0A6C7TPX2"/>
<gene>
    <name evidence="11" type="ORF">F1P34_06405</name>
</gene>
<dbReference type="Gene3D" id="2.160.20.20">
    <property type="match status" value="1"/>
</dbReference>
<dbReference type="EMBL" id="AAKFQD010000041">
    <property type="protein sequence ID" value="ECR3230509.1"/>
    <property type="molecule type" value="Genomic_DNA"/>
</dbReference>
<name>A0A6C7TPX2_CAMCO</name>
<dbReference type="InterPro" id="IPR000710">
    <property type="entry name" value="Peptidase_S6"/>
</dbReference>
<organism evidence="11">
    <name type="scientific">Campylobacter coli</name>
    <dbReference type="NCBI Taxonomy" id="195"/>
    <lineage>
        <taxon>Bacteria</taxon>
        <taxon>Pseudomonadati</taxon>
        <taxon>Campylobacterota</taxon>
        <taxon>Epsilonproteobacteria</taxon>
        <taxon>Campylobacterales</taxon>
        <taxon>Campylobacteraceae</taxon>
        <taxon>Campylobacter</taxon>
    </lineage>
</organism>
<dbReference type="Pfam" id="PF02395">
    <property type="entry name" value="Peptidase_S6"/>
    <property type="match status" value="1"/>
</dbReference>
<dbReference type="PRINTS" id="PR00921">
    <property type="entry name" value="IGASERPTASE"/>
</dbReference>
<proteinExistence type="predicted"/>
<comment type="caution">
    <text evidence="11">The sequence shown here is derived from an EMBL/GenBank/DDBJ whole genome shotgun (WGS) entry which is preliminary data.</text>
</comment>
<dbReference type="SUPFAM" id="SSF51126">
    <property type="entry name" value="Pectin lyase-like"/>
    <property type="match status" value="1"/>
</dbReference>
<keyword evidence="4" id="KW-1134">Transmembrane beta strand</keyword>
<keyword evidence="6" id="KW-0812">Transmembrane</keyword>
<dbReference type="Gene3D" id="2.40.10.120">
    <property type="match status" value="1"/>
</dbReference>
<keyword evidence="8" id="KW-0472">Membrane</keyword>